<evidence type="ECO:0000256" key="5">
    <source>
        <dbReference type="SAM" id="Phobius"/>
    </source>
</evidence>
<keyword evidence="5" id="KW-0472">Membrane</keyword>
<reference evidence="7 8" key="1">
    <citation type="submission" date="2019-07" db="EMBL/GenBank/DDBJ databases">
        <title>De Novo Assembly of kiwifruit Actinidia rufa.</title>
        <authorList>
            <person name="Sugita-Konishi S."/>
            <person name="Sato K."/>
            <person name="Mori E."/>
            <person name="Abe Y."/>
            <person name="Kisaki G."/>
            <person name="Hamano K."/>
            <person name="Suezawa K."/>
            <person name="Otani M."/>
            <person name="Fukuda T."/>
            <person name="Manabe T."/>
            <person name="Gomi K."/>
            <person name="Tabuchi M."/>
            <person name="Akimitsu K."/>
            <person name="Kataoka I."/>
        </authorList>
    </citation>
    <scope>NUCLEOTIDE SEQUENCE [LARGE SCALE GENOMIC DNA]</scope>
    <source>
        <strain evidence="8">cv. Fuchu</strain>
    </source>
</reference>
<dbReference type="InterPro" id="IPR011042">
    <property type="entry name" value="6-blade_b-propeller_TolB-like"/>
</dbReference>
<evidence type="ECO:0000313" key="8">
    <source>
        <dbReference type="Proteomes" id="UP000585474"/>
    </source>
</evidence>
<evidence type="ECO:0000256" key="2">
    <source>
        <dbReference type="ARBA" id="ARBA00009191"/>
    </source>
</evidence>
<sequence>MDSTAASARTSRSHVTTCSCFVLSCLLAITFQIVIFSPISPDILELPPATSASLVPTNSRLQRVIKLGEGLVETPEDVWVDKNGILYTATRDGWIKRLHRNGSWEDWRKFDSNAMFGITITKSGSIIVCDCEKGLLKFDEDGVTVLTSHVNGNEIRLADDVIEASDGSLYFSVGSTKFGYHNWHLDLLDGKPNGQLLKYDPSSKDTSIVIDGLYFANGVALSTDQDYLVVCETWKYRCLKYWLSGEDKGKTQIFVDNLPGGPDNINLAPDGSYWIAQLQLISSRFEFVHTSKVFKHLIATFPGLYELVKGVDKKAMVVNVAADGKIIRSFDDPTGEVMSFVTSALEFDDHLYLGSLTSNFIGKLPLNANTARGPLLHGGVSCRACCEAISEFFSLPHPHPMSMRCAFNLHGVRYVESDNIDDCGSHQMTPKYVKVQVYNCGKSKSTIGASPSLRLRQVLVSDCGKSKSQIAAE</sequence>
<evidence type="ECO:0000256" key="4">
    <source>
        <dbReference type="ARBA" id="ARBA00023180"/>
    </source>
</evidence>
<dbReference type="InterPro" id="IPR018119">
    <property type="entry name" value="Strictosidine_synth_cons-reg"/>
</dbReference>
<keyword evidence="3" id="KW-0926">Vacuole</keyword>
<dbReference type="Gene3D" id="2.120.10.30">
    <property type="entry name" value="TolB, C-terminal domain"/>
    <property type="match status" value="1"/>
</dbReference>
<keyword evidence="8" id="KW-1185">Reference proteome</keyword>
<comment type="similarity">
    <text evidence="2">Belongs to the strictosidine synthase family.</text>
</comment>
<dbReference type="GO" id="GO:0005773">
    <property type="term" value="C:vacuole"/>
    <property type="evidence" value="ECO:0007669"/>
    <property type="project" value="UniProtKB-SubCell"/>
</dbReference>
<evidence type="ECO:0000256" key="1">
    <source>
        <dbReference type="ARBA" id="ARBA00004116"/>
    </source>
</evidence>
<dbReference type="SUPFAM" id="SSF63829">
    <property type="entry name" value="Calcium-dependent phosphotriesterase"/>
    <property type="match status" value="1"/>
</dbReference>
<dbReference type="FunFam" id="2.120.10.30:FF:000066">
    <property type="entry name" value="ABC transporter permease protein"/>
    <property type="match status" value="1"/>
</dbReference>
<evidence type="ECO:0000313" key="7">
    <source>
        <dbReference type="EMBL" id="GFY96249.1"/>
    </source>
</evidence>
<name>A0A7J0FDE4_9ERIC</name>
<dbReference type="Proteomes" id="UP000585474">
    <property type="component" value="Unassembled WGS sequence"/>
</dbReference>
<comment type="subcellular location">
    <subcellularLocation>
        <location evidence="1">Vacuole</location>
    </subcellularLocation>
</comment>
<dbReference type="GO" id="GO:0012505">
    <property type="term" value="C:endomembrane system"/>
    <property type="evidence" value="ECO:0007669"/>
    <property type="project" value="TreeGrafter"/>
</dbReference>
<dbReference type="PANTHER" id="PTHR10426">
    <property type="entry name" value="STRICTOSIDINE SYNTHASE-RELATED"/>
    <property type="match status" value="1"/>
</dbReference>
<dbReference type="Pfam" id="PF20067">
    <property type="entry name" value="SSL_N"/>
    <property type="match status" value="1"/>
</dbReference>
<proteinExistence type="inferred from homology"/>
<protein>
    <recommendedName>
        <fullName evidence="6">Strictosidine synthase conserved region domain-containing protein</fullName>
    </recommendedName>
</protein>
<gene>
    <name evidence="7" type="ORF">Acr_11g0005550</name>
</gene>
<evidence type="ECO:0000259" key="6">
    <source>
        <dbReference type="Pfam" id="PF03088"/>
    </source>
</evidence>
<comment type="caution">
    <text evidence="7">The sequence shown here is derived from an EMBL/GenBank/DDBJ whole genome shotgun (WGS) entry which is preliminary data.</text>
</comment>
<dbReference type="EMBL" id="BJWL01000011">
    <property type="protein sequence ID" value="GFY96249.1"/>
    <property type="molecule type" value="Genomic_DNA"/>
</dbReference>
<keyword evidence="5" id="KW-0812">Transmembrane</keyword>
<feature type="domain" description="Strictosidine synthase conserved region" evidence="6">
    <location>
        <begin position="163"/>
        <end position="246"/>
    </location>
</feature>
<dbReference type="GO" id="GO:0016787">
    <property type="term" value="F:hydrolase activity"/>
    <property type="evidence" value="ECO:0007669"/>
    <property type="project" value="TreeGrafter"/>
</dbReference>
<dbReference type="Pfam" id="PF03088">
    <property type="entry name" value="Str_synth"/>
    <property type="match status" value="1"/>
</dbReference>
<dbReference type="PANTHER" id="PTHR10426:SF68">
    <property type="entry name" value="OS07G0614000 PROTEIN"/>
    <property type="match status" value="1"/>
</dbReference>
<organism evidence="7 8">
    <name type="scientific">Actinidia rufa</name>
    <dbReference type="NCBI Taxonomy" id="165716"/>
    <lineage>
        <taxon>Eukaryota</taxon>
        <taxon>Viridiplantae</taxon>
        <taxon>Streptophyta</taxon>
        <taxon>Embryophyta</taxon>
        <taxon>Tracheophyta</taxon>
        <taxon>Spermatophyta</taxon>
        <taxon>Magnoliopsida</taxon>
        <taxon>eudicotyledons</taxon>
        <taxon>Gunneridae</taxon>
        <taxon>Pentapetalae</taxon>
        <taxon>asterids</taxon>
        <taxon>Ericales</taxon>
        <taxon>Actinidiaceae</taxon>
        <taxon>Actinidia</taxon>
    </lineage>
</organism>
<dbReference type="OrthoDB" id="5307922at2759"/>
<keyword evidence="4" id="KW-0325">Glycoprotein</keyword>
<feature type="transmembrane region" description="Helical" evidence="5">
    <location>
        <begin position="20"/>
        <end position="39"/>
    </location>
</feature>
<evidence type="ECO:0000256" key="3">
    <source>
        <dbReference type="ARBA" id="ARBA00022554"/>
    </source>
</evidence>
<keyword evidence="5" id="KW-1133">Transmembrane helix</keyword>
<dbReference type="AlphaFoldDB" id="A0A7J0FDE4"/>
<accession>A0A7J0FDE4</accession>